<evidence type="ECO:0000313" key="2">
    <source>
        <dbReference type="Proteomes" id="UP000198620"/>
    </source>
</evidence>
<dbReference type="AlphaFoldDB" id="A0A1H7MC35"/>
<dbReference type="Proteomes" id="UP000198620">
    <property type="component" value="Unassembled WGS sequence"/>
</dbReference>
<dbReference type="EMBL" id="FOBH01000005">
    <property type="protein sequence ID" value="SEL08724.1"/>
    <property type="molecule type" value="Genomic_DNA"/>
</dbReference>
<sequence>MKWFCMLLDSAAGMTLVLSSAIINEVSNHASYVCTPRLLILSAVPARFPARYPRLLFLWVRIAGGKGASIRAVEEGSPLRFWKPA</sequence>
<evidence type="ECO:0000313" key="1">
    <source>
        <dbReference type="EMBL" id="SEL08724.1"/>
    </source>
</evidence>
<reference evidence="1 2" key="1">
    <citation type="submission" date="2016-10" db="EMBL/GenBank/DDBJ databases">
        <authorList>
            <person name="de Groot N.N."/>
        </authorList>
    </citation>
    <scope>NUCLEOTIDE SEQUENCE [LARGE SCALE GENOMIC DNA]</scope>
    <source>
        <strain evidence="1 2">Nv1</strain>
    </source>
</reference>
<keyword evidence="2" id="KW-1185">Reference proteome</keyword>
<accession>A0A1H7MC35</accession>
<protein>
    <submittedName>
        <fullName evidence="1">Uncharacterized protein</fullName>
    </submittedName>
</protein>
<gene>
    <name evidence="1" type="ORF">SAMN05216387_10516</name>
</gene>
<proteinExistence type="predicted"/>
<name>A0A1H7MC35_9PROT</name>
<organism evidence="1 2">
    <name type="scientific">Nitrosovibrio tenuis</name>
    <dbReference type="NCBI Taxonomy" id="1233"/>
    <lineage>
        <taxon>Bacteria</taxon>
        <taxon>Pseudomonadati</taxon>
        <taxon>Pseudomonadota</taxon>
        <taxon>Betaproteobacteria</taxon>
        <taxon>Nitrosomonadales</taxon>
        <taxon>Nitrosomonadaceae</taxon>
        <taxon>Nitrosovibrio</taxon>
    </lineage>
</organism>